<evidence type="ECO:0000313" key="10">
    <source>
        <dbReference type="Proteomes" id="UP000030746"/>
    </source>
</evidence>
<evidence type="ECO:0000256" key="2">
    <source>
        <dbReference type="ARBA" id="ARBA00022723"/>
    </source>
</evidence>
<dbReference type="PROSITE" id="PS51533">
    <property type="entry name" value="ADD"/>
    <property type="match status" value="1"/>
</dbReference>
<dbReference type="CTD" id="20249018"/>
<comment type="subcellular location">
    <subcellularLocation>
        <location evidence="1">Nucleus</location>
    </subcellularLocation>
</comment>
<keyword evidence="4" id="KW-0862">Zinc</keyword>
<dbReference type="PROSITE" id="PS50812">
    <property type="entry name" value="PWWP"/>
    <property type="match status" value="1"/>
</dbReference>
<dbReference type="Proteomes" id="UP000030746">
    <property type="component" value="Unassembled WGS sequence"/>
</dbReference>
<dbReference type="KEGG" id="lgi:LOTGIDRAFT_232712"/>
<dbReference type="HOGENOM" id="CLU_428023_0_0_1"/>
<sequence>MSSRRQSTFLSHLQNTRIPVPVKYVNVVKRKTCQYNGPQTDSADSLSSGSTQFIKRKNLNKMNRKKEKHCRKLMHMLHDVQDSIRMTRATTKLMEQPTDTETPSSSSPDRQSNLSNLIRYRYPSHKHLLKRLHRKCKNRYYTMAQLARKLAGSESDDSTDISLDSDDDTGIQITDIQGKQVYSVQNTKAMDNMLPLTINTNQDEGIEFNRIDEPVHDLNAVRIFESSESGSEEDKNTELPLQPHMKMVKNKTNKTSFVIGPMRDDSLRPNPVKRQLFQVLNEQPRKRNKMEKKREPTEQYNALSNTPTSSTGKMKKFHIEVLEDDDDDFIEIESQMGRLVFANLVGLQWWPGIIVKGSMCHLYTENKGCSWIFWFGDHKISLVQQERIIPFAANFIEKSSGKGKMFQKALSEIIKVYGERIGLNACTMSNEQLIEWAQTEIRLIKGSKQSEAETDKKIPDWILGKLEEIGADILKKVEGKPLPKSKRDKMEERSATENAIDAVKEGKCEIKDICIACADSSAAIVCQHPLFKGGVCKKCKVDILETIYALDEDGVMAYCSICGHGGTVFLCDKVGCNRVYCVECIDEMAGSIILTEIEQKKNWQCFMCTEFDIKSHGLIEPNKDWQQRIIQFFETEMVHE</sequence>
<dbReference type="STRING" id="225164.V4A921"/>
<dbReference type="AlphaFoldDB" id="V4A921"/>
<evidence type="ECO:0000259" key="7">
    <source>
        <dbReference type="PROSITE" id="PS50812"/>
    </source>
</evidence>
<dbReference type="InterPro" id="IPR040552">
    <property type="entry name" value="DNMT3_ADD_GATA1-like"/>
</dbReference>
<keyword evidence="3" id="KW-0863">Zinc-finger</keyword>
<dbReference type="InterPro" id="IPR025766">
    <property type="entry name" value="ADD"/>
</dbReference>
<dbReference type="InterPro" id="IPR013083">
    <property type="entry name" value="Znf_RING/FYVE/PHD"/>
</dbReference>
<dbReference type="GO" id="GO:0008270">
    <property type="term" value="F:zinc ion binding"/>
    <property type="evidence" value="ECO:0007669"/>
    <property type="project" value="UniProtKB-KW"/>
</dbReference>
<feature type="domain" description="PHD-type" evidence="8">
    <location>
        <begin position="502"/>
        <end position="638"/>
    </location>
</feature>
<evidence type="ECO:0000256" key="3">
    <source>
        <dbReference type="ARBA" id="ARBA00022771"/>
    </source>
</evidence>
<dbReference type="GeneID" id="20249018"/>
<keyword evidence="2" id="KW-0479">Metal-binding</keyword>
<dbReference type="EMBL" id="KB201931">
    <property type="protein sequence ID" value="ESO93262.1"/>
    <property type="molecule type" value="Genomic_DNA"/>
</dbReference>
<evidence type="ECO:0000256" key="4">
    <source>
        <dbReference type="ARBA" id="ARBA00022833"/>
    </source>
</evidence>
<keyword evidence="5" id="KW-0539">Nucleus</keyword>
<evidence type="ECO:0000259" key="8">
    <source>
        <dbReference type="PROSITE" id="PS51533"/>
    </source>
</evidence>
<proteinExistence type="predicted"/>
<protein>
    <submittedName>
        <fullName evidence="9">Uncharacterized protein</fullName>
    </submittedName>
</protein>
<keyword evidence="10" id="KW-1185">Reference proteome</keyword>
<dbReference type="GO" id="GO:0010468">
    <property type="term" value="P:regulation of gene expression"/>
    <property type="evidence" value="ECO:0007669"/>
    <property type="project" value="UniProtKB-ARBA"/>
</dbReference>
<dbReference type="OrthoDB" id="641149at2759"/>
<accession>V4A921</accession>
<name>V4A921_LOTGI</name>
<gene>
    <name evidence="9" type="ORF">LOTGIDRAFT_232712</name>
</gene>
<dbReference type="Gene3D" id="3.30.40.10">
    <property type="entry name" value="Zinc/RING finger domain, C3HC4 (zinc finger)"/>
    <property type="match status" value="1"/>
</dbReference>
<organism evidence="9 10">
    <name type="scientific">Lottia gigantea</name>
    <name type="common">Giant owl limpet</name>
    <dbReference type="NCBI Taxonomy" id="225164"/>
    <lineage>
        <taxon>Eukaryota</taxon>
        <taxon>Metazoa</taxon>
        <taxon>Spiralia</taxon>
        <taxon>Lophotrochozoa</taxon>
        <taxon>Mollusca</taxon>
        <taxon>Gastropoda</taxon>
        <taxon>Patellogastropoda</taxon>
        <taxon>Lottioidea</taxon>
        <taxon>Lottiidae</taxon>
        <taxon>Lottia</taxon>
    </lineage>
</organism>
<feature type="compositionally biased region" description="Polar residues" evidence="6">
    <location>
        <begin position="298"/>
        <end position="309"/>
    </location>
</feature>
<feature type="non-terminal residue" evidence="9">
    <location>
        <position position="640"/>
    </location>
</feature>
<reference evidence="9 10" key="1">
    <citation type="journal article" date="2013" name="Nature">
        <title>Insights into bilaterian evolution from three spiralian genomes.</title>
        <authorList>
            <person name="Simakov O."/>
            <person name="Marletaz F."/>
            <person name="Cho S.J."/>
            <person name="Edsinger-Gonzales E."/>
            <person name="Havlak P."/>
            <person name="Hellsten U."/>
            <person name="Kuo D.H."/>
            <person name="Larsson T."/>
            <person name="Lv J."/>
            <person name="Arendt D."/>
            <person name="Savage R."/>
            <person name="Osoegawa K."/>
            <person name="de Jong P."/>
            <person name="Grimwood J."/>
            <person name="Chapman J.A."/>
            <person name="Shapiro H."/>
            <person name="Aerts A."/>
            <person name="Otillar R.P."/>
            <person name="Terry A.Y."/>
            <person name="Boore J.L."/>
            <person name="Grigoriev I.V."/>
            <person name="Lindberg D.R."/>
            <person name="Seaver E.C."/>
            <person name="Weisblat D.A."/>
            <person name="Putnam N.H."/>
            <person name="Rokhsar D.S."/>
        </authorList>
    </citation>
    <scope>NUCLEOTIDE SEQUENCE [LARGE SCALE GENOMIC DNA]</scope>
</reference>
<feature type="region of interest" description="Disordered" evidence="6">
    <location>
        <begin position="284"/>
        <end position="309"/>
    </location>
</feature>
<dbReference type="InterPro" id="IPR011011">
    <property type="entry name" value="Znf_FYVE_PHD"/>
</dbReference>
<dbReference type="SUPFAM" id="SSF63748">
    <property type="entry name" value="Tudor/PWWP/MBT"/>
    <property type="match status" value="1"/>
</dbReference>
<evidence type="ECO:0000256" key="6">
    <source>
        <dbReference type="SAM" id="MobiDB-lite"/>
    </source>
</evidence>
<dbReference type="Pfam" id="PF00855">
    <property type="entry name" value="PWWP"/>
    <property type="match status" value="1"/>
</dbReference>
<evidence type="ECO:0000313" key="9">
    <source>
        <dbReference type="EMBL" id="ESO93262.1"/>
    </source>
</evidence>
<dbReference type="Gene3D" id="2.30.30.140">
    <property type="match status" value="1"/>
</dbReference>
<dbReference type="GO" id="GO:0005634">
    <property type="term" value="C:nucleus"/>
    <property type="evidence" value="ECO:0007669"/>
    <property type="project" value="UniProtKB-SubCell"/>
</dbReference>
<evidence type="ECO:0000256" key="1">
    <source>
        <dbReference type="ARBA" id="ARBA00004123"/>
    </source>
</evidence>
<feature type="domain" description="PWWP" evidence="7">
    <location>
        <begin position="336"/>
        <end position="394"/>
    </location>
</feature>
<dbReference type="CDD" id="cd05835">
    <property type="entry name" value="PWWP_DNMT3"/>
    <property type="match status" value="1"/>
</dbReference>
<dbReference type="Pfam" id="PF21255">
    <property type="entry name" value="DNMT3_ADD_GATA1-like"/>
    <property type="match status" value="1"/>
</dbReference>
<dbReference type="SUPFAM" id="SSF57903">
    <property type="entry name" value="FYVE/PHD zinc finger"/>
    <property type="match status" value="1"/>
</dbReference>
<dbReference type="RefSeq" id="XP_009055961.1">
    <property type="nucleotide sequence ID" value="XM_009057713.1"/>
</dbReference>
<dbReference type="CDD" id="cd11725">
    <property type="entry name" value="ADDz_Dnmt3"/>
    <property type="match status" value="1"/>
</dbReference>
<evidence type="ECO:0000256" key="5">
    <source>
        <dbReference type="ARBA" id="ARBA00023242"/>
    </source>
</evidence>
<dbReference type="InterPro" id="IPR049554">
    <property type="entry name" value="DNMT3_ADD_PHD"/>
</dbReference>
<dbReference type="Pfam" id="PF17980">
    <property type="entry name" value="ADD_DNMT3"/>
    <property type="match status" value="1"/>
</dbReference>
<dbReference type="InterPro" id="IPR000313">
    <property type="entry name" value="PWWP_dom"/>
</dbReference>